<dbReference type="Pfam" id="PF02518">
    <property type="entry name" value="HATPase_c"/>
    <property type="match status" value="1"/>
</dbReference>
<gene>
    <name evidence="10" type="ORF">IXC47_13445</name>
</gene>
<dbReference type="InterPro" id="IPR005467">
    <property type="entry name" value="His_kinase_dom"/>
</dbReference>
<feature type="transmembrane region" description="Helical" evidence="8">
    <location>
        <begin position="12"/>
        <end position="34"/>
    </location>
</feature>
<sequence length="454" mass="49455">MRAHSLRLRLLLAAAFAVLIAMLIAWFVMTWLFARHIERRVAMELENEAIILLADLKLDASQEPQVDEGPANPRFNLPSSGLYWQVSNAQGMQRSRSLWDESLPLPTPVPPLSAWRTRSIDGPFGQRLFLLERSISLSPDTPPILLQLAQDKVLQYVARKEFGRDLGLFLAILGAVLIAAAALQVSVGLKPLRKLRHELLNLQSHPASRLTDTHPREIAPLIDAINRLADAREADLTRAKRRAADLAHSLKTPLAALEAQSNRARAAGASEAADGIEHAISAMTAAVYAELGRLRVDTVRNNLYASASSPQEAAEQIVGVIEHTAIGESLVFNIDIPASLRVPVPLDDLKELLGALLENAARFARRQVCMRGQMAADGKVELQIEDDGLGLDAATLYTLQHRGKLDEAGPGHQGLGLIIARDLVEATNGQIQLAHSALGGLKILLTWSAPQRTD</sequence>
<proteinExistence type="predicted"/>
<evidence type="ECO:0000313" key="11">
    <source>
        <dbReference type="Proteomes" id="UP000657372"/>
    </source>
</evidence>
<name>A0ABS0EV09_9BURK</name>
<comment type="caution">
    <text evidence="10">The sequence shown here is derived from an EMBL/GenBank/DDBJ whole genome shotgun (WGS) entry which is preliminary data.</text>
</comment>
<dbReference type="GO" id="GO:0016301">
    <property type="term" value="F:kinase activity"/>
    <property type="evidence" value="ECO:0007669"/>
    <property type="project" value="UniProtKB-KW"/>
</dbReference>
<evidence type="ECO:0000256" key="1">
    <source>
        <dbReference type="ARBA" id="ARBA00000085"/>
    </source>
</evidence>
<dbReference type="Proteomes" id="UP000657372">
    <property type="component" value="Unassembled WGS sequence"/>
</dbReference>
<dbReference type="InterPro" id="IPR036890">
    <property type="entry name" value="HATPase_C_sf"/>
</dbReference>
<dbReference type="PROSITE" id="PS50109">
    <property type="entry name" value="HIS_KIN"/>
    <property type="match status" value="1"/>
</dbReference>
<dbReference type="Gene3D" id="1.10.287.130">
    <property type="match status" value="1"/>
</dbReference>
<evidence type="ECO:0000256" key="3">
    <source>
        <dbReference type="ARBA" id="ARBA00022553"/>
    </source>
</evidence>
<reference evidence="10 11" key="1">
    <citation type="submission" date="2020-11" db="EMBL/GenBank/DDBJ databases">
        <title>WGS of Herminiimonas contaminans strain Marseille-Q4544 isolated from planarians Schmidtea mediterranea.</title>
        <authorList>
            <person name="Kangale L."/>
        </authorList>
    </citation>
    <scope>NUCLEOTIDE SEQUENCE [LARGE SCALE GENOMIC DNA]</scope>
    <source>
        <strain evidence="10 11">Marseille-Q4544</strain>
    </source>
</reference>
<evidence type="ECO:0000256" key="5">
    <source>
        <dbReference type="ARBA" id="ARBA00022692"/>
    </source>
</evidence>
<evidence type="ECO:0000256" key="4">
    <source>
        <dbReference type="ARBA" id="ARBA00022679"/>
    </source>
</evidence>
<evidence type="ECO:0000256" key="7">
    <source>
        <dbReference type="ARBA" id="ARBA00022989"/>
    </source>
</evidence>
<dbReference type="InterPro" id="IPR050428">
    <property type="entry name" value="TCS_sensor_his_kinase"/>
</dbReference>
<keyword evidence="8" id="KW-0472">Membrane</keyword>
<protein>
    <recommendedName>
        <fullName evidence="2">histidine kinase</fullName>
        <ecNumber evidence="2">2.7.13.3</ecNumber>
    </recommendedName>
</protein>
<keyword evidence="7 8" id="KW-1133">Transmembrane helix</keyword>
<keyword evidence="3" id="KW-0597">Phosphoprotein</keyword>
<keyword evidence="6 10" id="KW-0418">Kinase</keyword>
<evidence type="ECO:0000256" key="8">
    <source>
        <dbReference type="SAM" id="Phobius"/>
    </source>
</evidence>
<dbReference type="SUPFAM" id="SSF55874">
    <property type="entry name" value="ATPase domain of HSP90 chaperone/DNA topoisomerase II/histidine kinase"/>
    <property type="match status" value="1"/>
</dbReference>
<dbReference type="PANTHER" id="PTHR45436:SF5">
    <property type="entry name" value="SENSOR HISTIDINE KINASE TRCS"/>
    <property type="match status" value="1"/>
</dbReference>
<dbReference type="EMBL" id="JADOEL010000011">
    <property type="protein sequence ID" value="MBF8178688.1"/>
    <property type="molecule type" value="Genomic_DNA"/>
</dbReference>
<evidence type="ECO:0000259" key="9">
    <source>
        <dbReference type="PROSITE" id="PS50109"/>
    </source>
</evidence>
<keyword evidence="4" id="KW-0808">Transferase</keyword>
<dbReference type="InterPro" id="IPR003594">
    <property type="entry name" value="HATPase_dom"/>
</dbReference>
<feature type="domain" description="Histidine kinase" evidence="9">
    <location>
        <begin position="245"/>
        <end position="451"/>
    </location>
</feature>
<dbReference type="SMART" id="SM00387">
    <property type="entry name" value="HATPase_c"/>
    <property type="match status" value="1"/>
</dbReference>
<dbReference type="PANTHER" id="PTHR45436">
    <property type="entry name" value="SENSOR HISTIDINE KINASE YKOH"/>
    <property type="match status" value="1"/>
</dbReference>
<comment type="catalytic activity">
    <reaction evidence="1">
        <text>ATP + protein L-histidine = ADP + protein N-phospho-L-histidine.</text>
        <dbReference type="EC" id="2.7.13.3"/>
    </reaction>
</comment>
<accession>A0ABS0EV09</accession>
<organism evidence="10 11">
    <name type="scientific">Herminiimonas contaminans</name>
    <dbReference type="NCBI Taxonomy" id="1111140"/>
    <lineage>
        <taxon>Bacteria</taxon>
        <taxon>Pseudomonadati</taxon>
        <taxon>Pseudomonadota</taxon>
        <taxon>Betaproteobacteria</taxon>
        <taxon>Burkholderiales</taxon>
        <taxon>Oxalobacteraceae</taxon>
        <taxon>Herminiimonas</taxon>
    </lineage>
</organism>
<keyword evidence="5 8" id="KW-0812">Transmembrane</keyword>
<dbReference type="Gene3D" id="3.30.565.10">
    <property type="entry name" value="Histidine kinase-like ATPase, C-terminal domain"/>
    <property type="match status" value="1"/>
</dbReference>
<evidence type="ECO:0000256" key="2">
    <source>
        <dbReference type="ARBA" id="ARBA00012438"/>
    </source>
</evidence>
<dbReference type="EC" id="2.7.13.3" evidence="2"/>
<evidence type="ECO:0000256" key="6">
    <source>
        <dbReference type="ARBA" id="ARBA00022777"/>
    </source>
</evidence>
<evidence type="ECO:0000313" key="10">
    <source>
        <dbReference type="EMBL" id="MBF8178688.1"/>
    </source>
</evidence>
<feature type="transmembrane region" description="Helical" evidence="8">
    <location>
        <begin position="166"/>
        <end position="187"/>
    </location>
</feature>
<keyword evidence="11" id="KW-1185">Reference proteome</keyword>